<dbReference type="InterPro" id="IPR000089">
    <property type="entry name" value="Biotin_lipoyl"/>
</dbReference>
<dbReference type="PANTHER" id="PTHR23151:SF90">
    <property type="entry name" value="DIHYDROLIPOYLLYSINE-RESIDUE ACETYLTRANSFERASE COMPONENT OF PYRUVATE DEHYDROGENASE COMPLEX, MITOCHONDRIAL-RELATED"/>
    <property type="match status" value="1"/>
</dbReference>
<keyword evidence="5" id="KW-0808">Transferase</keyword>
<accession>A0AAE3VSW0</accession>
<dbReference type="CDD" id="cd06849">
    <property type="entry name" value="lipoyl_domain"/>
    <property type="match status" value="2"/>
</dbReference>
<dbReference type="Gene3D" id="2.40.50.100">
    <property type="match status" value="2"/>
</dbReference>
<dbReference type="InterPro" id="IPR036625">
    <property type="entry name" value="E3-bd_dom_sf"/>
</dbReference>
<dbReference type="InterPro" id="IPR045257">
    <property type="entry name" value="E2/Pdx1"/>
</dbReference>
<feature type="region of interest" description="Disordered" evidence="3">
    <location>
        <begin position="76"/>
        <end position="109"/>
    </location>
</feature>
<dbReference type="RefSeq" id="WP_306887737.1">
    <property type="nucleotide sequence ID" value="NZ_JAUSUL010000009.1"/>
</dbReference>
<dbReference type="PANTHER" id="PTHR23151">
    <property type="entry name" value="DIHYDROLIPOAMIDE ACETYL/SUCCINYL-TRANSFERASE-RELATED"/>
    <property type="match status" value="1"/>
</dbReference>
<dbReference type="GO" id="GO:0006086">
    <property type="term" value="P:pyruvate decarboxylation to acetyl-CoA"/>
    <property type="evidence" value="ECO:0007669"/>
    <property type="project" value="InterPro"/>
</dbReference>
<dbReference type="InterPro" id="IPR003016">
    <property type="entry name" value="2-oxoA_DH_lipoyl-BS"/>
</dbReference>
<dbReference type="Gene3D" id="4.10.320.10">
    <property type="entry name" value="E3-binding domain"/>
    <property type="match status" value="1"/>
</dbReference>
<keyword evidence="5" id="KW-0670">Pyruvate</keyword>
<dbReference type="GO" id="GO:0016746">
    <property type="term" value="F:acyltransferase activity"/>
    <property type="evidence" value="ECO:0007669"/>
    <property type="project" value="UniProtKB-KW"/>
</dbReference>
<evidence type="ECO:0000256" key="3">
    <source>
        <dbReference type="SAM" id="MobiDB-lite"/>
    </source>
</evidence>
<dbReference type="InterPro" id="IPR011053">
    <property type="entry name" value="Single_hybrid_motif"/>
</dbReference>
<dbReference type="PROSITE" id="PS50968">
    <property type="entry name" value="BIOTINYL_LIPOYL"/>
    <property type="match status" value="2"/>
</dbReference>
<dbReference type="EMBL" id="JAUSUL010000009">
    <property type="protein sequence ID" value="MDQ0317809.1"/>
    <property type="molecule type" value="Genomic_DNA"/>
</dbReference>
<feature type="region of interest" description="Disordered" evidence="3">
    <location>
        <begin position="190"/>
        <end position="247"/>
    </location>
</feature>
<keyword evidence="5" id="KW-0012">Acyltransferase</keyword>
<evidence type="ECO:0000313" key="6">
    <source>
        <dbReference type="Proteomes" id="UP001229244"/>
    </source>
</evidence>
<sequence>MPHDVIMPALGMSQDSGLIVSWLKQPGDPVKAGDALMEVETDKATMEVEAQADGYLTGVRAKAGDNVPVGERVARITETADEPEEAEAEGEADDAPAPEGAAGTDAPEIQGQKVIMPALGMSQDTGRIISWQKAPGDQVAADDVLLEVETDKSAMEVPAGFDGYVAGLFAEAGEDVPVGDVIAIISDDKPEAPVSRSLSSAKPAAAPEKEAPPPDKVPAPQKAPAKDAVAAPKPSSGGRILASPKARRLAQERGLDLERLVREGVPQPFHVADLDTLAALPAEAVSPAGGPGAVSRRIVAEVAPAGLDDLLAWLGKELGRPVSRVAVLAAFAAAAIRPVSDETPLVVRAESFGKASFFVDPDRAGLGSGEPDPEAGAPAVILRDLSGGPVTSVHLGGEDVPVLTVTRSGDALVLTFEGSAGALSAEAAIAVLSGFAERVGEPLRHLL</sequence>
<feature type="compositionally biased region" description="Low complexity" evidence="3">
    <location>
        <begin position="218"/>
        <end position="234"/>
    </location>
</feature>
<feature type="compositionally biased region" description="Acidic residues" evidence="3">
    <location>
        <begin position="79"/>
        <end position="96"/>
    </location>
</feature>
<dbReference type="PROSITE" id="PS00189">
    <property type="entry name" value="LIPOYL"/>
    <property type="match status" value="2"/>
</dbReference>
<evidence type="ECO:0000259" key="4">
    <source>
        <dbReference type="PROSITE" id="PS50968"/>
    </source>
</evidence>
<gene>
    <name evidence="5" type="ORF">J2S73_004296</name>
</gene>
<keyword evidence="2" id="KW-0450">Lipoyl</keyword>
<evidence type="ECO:0000256" key="2">
    <source>
        <dbReference type="ARBA" id="ARBA00022823"/>
    </source>
</evidence>
<comment type="cofactor">
    <cofactor evidence="1">
        <name>(R)-lipoate</name>
        <dbReference type="ChEBI" id="CHEBI:83088"/>
    </cofactor>
</comment>
<name>A0AAE3VSW0_9HYPH</name>
<proteinExistence type="predicted"/>
<feature type="compositionally biased region" description="Low complexity" evidence="3">
    <location>
        <begin position="97"/>
        <end position="108"/>
    </location>
</feature>
<reference evidence="5" key="1">
    <citation type="submission" date="2023-07" db="EMBL/GenBank/DDBJ databases">
        <title>Genomic Encyclopedia of Type Strains, Phase IV (KMG-IV): sequencing the most valuable type-strain genomes for metagenomic binning, comparative biology and taxonomic classification.</title>
        <authorList>
            <person name="Goeker M."/>
        </authorList>
    </citation>
    <scope>NUCLEOTIDE SEQUENCE</scope>
    <source>
        <strain evidence="5">DSM 21202</strain>
    </source>
</reference>
<protein>
    <submittedName>
        <fullName evidence="5">Pyruvate/2-oxoglutarate dehydrogenase complex dihydrolipoamide acyltransferase (E2) component</fullName>
    </submittedName>
</protein>
<evidence type="ECO:0000256" key="1">
    <source>
        <dbReference type="ARBA" id="ARBA00001938"/>
    </source>
</evidence>
<keyword evidence="6" id="KW-1185">Reference proteome</keyword>
<dbReference type="Proteomes" id="UP001229244">
    <property type="component" value="Unassembled WGS sequence"/>
</dbReference>
<feature type="domain" description="Lipoyl-binding" evidence="4">
    <location>
        <begin position="2"/>
        <end position="77"/>
    </location>
</feature>
<evidence type="ECO:0000313" key="5">
    <source>
        <dbReference type="EMBL" id="MDQ0317809.1"/>
    </source>
</evidence>
<comment type="caution">
    <text evidence="5">The sequence shown here is derived from an EMBL/GenBank/DDBJ whole genome shotgun (WGS) entry which is preliminary data.</text>
</comment>
<dbReference type="AlphaFoldDB" id="A0AAE3VSW0"/>
<feature type="domain" description="Lipoyl-binding" evidence="4">
    <location>
        <begin position="111"/>
        <end position="186"/>
    </location>
</feature>
<dbReference type="Pfam" id="PF00364">
    <property type="entry name" value="Biotin_lipoyl"/>
    <property type="match status" value="2"/>
</dbReference>
<dbReference type="GO" id="GO:0045254">
    <property type="term" value="C:pyruvate dehydrogenase complex"/>
    <property type="evidence" value="ECO:0007669"/>
    <property type="project" value="InterPro"/>
</dbReference>
<dbReference type="SUPFAM" id="SSF51230">
    <property type="entry name" value="Single hybrid motif"/>
    <property type="match status" value="2"/>
</dbReference>
<organism evidence="5 6">
    <name type="scientific">Amorphus orientalis</name>
    <dbReference type="NCBI Taxonomy" id="649198"/>
    <lineage>
        <taxon>Bacteria</taxon>
        <taxon>Pseudomonadati</taxon>
        <taxon>Pseudomonadota</taxon>
        <taxon>Alphaproteobacteria</taxon>
        <taxon>Hyphomicrobiales</taxon>
        <taxon>Amorphaceae</taxon>
        <taxon>Amorphus</taxon>
    </lineage>
</organism>